<feature type="transmembrane region" description="Helical" evidence="3">
    <location>
        <begin position="472"/>
        <end position="499"/>
    </location>
</feature>
<dbReference type="Proteomes" id="UP000054988">
    <property type="component" value="Unassembled WGS sequence"/>
</dbReference>
<keyword evidence="1" id="KW-0863">Zinc-finger</keyword>
<feature type="compositionally biased region" description="Basic and acidic residues" evidence="2">
    <location>
        <begin position="177"/>
        <end position="191"/>
    </location>
</feature>
<feature type="compositionally biased region" description="Basic and acidic residues" evidence="2">
    <location>
        <begin position="346"/>
        <end position="358"/>
    </location>
</feature>
<feature type="zinc finger region" description="C3H1-type" evidence="1">
    <location>
        <begin position="10"/>
        <end position="43"/>
    </location>
</feature>
<feature type="compositionally biased region" description="Acidic residues" evidence="2">
    <location>
        <begin position="541"/>
        <end position="552"/>
    </location>
</feature>
<feature type="region of interest" description="Disordered" evidence="2">
    <location>
        <begin position="518"/>
        <end position="695"/>
    </location>
</feature>
<evidence type="ECO:0000256" key="3">
    <source>
        <dbReference type="SAM" id="Phobius"/>
    </source>
</evidence>
<feature type="compositionally biased region" description="Basic residues" evidence="2">
    <location>
        <begin position="929"/>
        <end position="940"/>
    </location>
</feature>
<feature type="compositionally biased region" description="Basic and acidic residues" evidence="2">
    <location>
        <begin position="1442"/>
        <end position="1458"/>
    </location>
</feature>
<evidence type="ECO:0000256" key="1">
    <source>
        <dbReference type="PROSITE-ProRule" id="PRU00723"/>
    </source>
</evidence>
<feature type="compositionally biased region" description="Low complexity" evidence="2">
    <location>
        <begin position="1219"/>
        <end position="1239"/>
    </location>
</feature>
<feature type="compositionally biased region" description="Polar residues" evidence="2">
    <location>
        <begin position="1050"/>
        <end position="1063"/>
    </location>
</feature>
<feature type="compositionally biased region" description="Acidic residues" evidence="2">
    <location>
        <begin position="1473"/>
        <end position="1495"/>
    </location>
</feature>
<feature type="region of interest" description="Disordered" evidence="2">
    <location>
        <begin position="1404"/>
        <end position="1543"/>
    </location>
</feature>
<organism evidence="5 6">
    <name type="scientific">Moniliophthora roreri</name>
    <name type="common">Frosty pod rot fungus</name>
    <name type="synonym">Monilia roreri</name>
    <dbReference type="NCBI Taxonomy" id="221103"/>
    <lineage>
        <taxon>Eukaryota</taxon>
        <taxon>Fungi</taxon>
        <taxon>Dikarya</taxon>
        <taxon>Basidiomycota</taxon>
        <taxon>Agaricomycotina</taxon>
        <taxon>Agaricomycetes</taxon>
        <taxon>Agaricomycetidae</taxon>
        <taxon>Agaricales</taxon>
        <taxon>Marasmiineae</taxon>
        <taxon>Marasmiaceae</taxon>
        <taxon>Moniliophthora</taxon>
    </lineage>
</organism>
<feature type="region of interest" description="Disordered" evidence="2">
    <location>
        <begin position="1029"/>
        <end position="1391"/>
    </location>
</feature>
<feature type="region of interest" description="Disordered" evidence="2">
    <location>
        <begin position="1000"/>
        <end position="1019"/>
    </location>
</feature>
<feature type="compositionally biased region" description="Polar residues" evidence="2">
    <location>
        <begin position="1168"/>
        <end position="1192"/>
    </location>
</feature>
<gene>
    <name evidence="5" type="ORF">WG66_14631</name>
</gene>
<keyword evidence="1" id="KW-0862">Zinc</keyword>
<feature type="compositionally biased region" description="Basic and acidic residues" evidence="2">
    <location>
        <begin position="1275"/>
        <end position="1284"/>
    </location>
</feature>
<feature type="compositionally biased region" description="Pro residues" evidence="2">
    <location>
        <begin position="1096"/>
        <end position="1106"/>
    </location>
</feature>
<keyword evidence="1" id="KW-0479">Metal-binding</keyword>
<sequence length="1641" mass="179910">MSGQKNPNPPYKKYQCRYFDESGRPLGTSCNQGDNCRFVHPTDPNWPGLKCHPFNPRRPFHESQKDSNHPRMPHVMRTGGPLPPQTDLFQRQYKKETDDDDANFFASSRNRIEPSQTSSARELDSERINQKAVKNPHRNARDRSRTPVKPKASRYPDFSSNQADHNQKGKQSTDTPRYPRENTLRDQTAEHEMRGSFDTVVCLPGYKSKECANRLTELFRNIAQLSNQAVQDTVKHAEDERSLQNINQMSATLAKISADAASAVATPLADTIINHVRSKERVEADFSALEEAWQRLFDAFVAEIAAVIDRGAEAALTRVREQVKSVIALSHDDSSSMKRKASKMTWSHDGERDSKVEQENGTMRYWRGRSRSRDPKRRKMDNQGTPSKRDDDVIPRTVRASFDDILSEIKGKLDQQSCTLHSLQEENYALKRQLCQEQSSTHNVTRSRGLPVKPNSSNSTPLRRLNNCMPDAVILTATTILDAAALLFVLWILAAMIHFGPFRSPEKKLAASLDELSATSPPLRRSPRHSNIVPKSSVLNSDDEEPENDTSDDVTRQGTPDNEGLVQDEPSSVLASRIMRAHDNPSPPPQSPEDTFLPLGRTNRTRNSLGPDSLSIQSVREYSGDSISDRGPGPPPLPSLESIPLDSAMDGPATMFGAQNPSQEPDSILAGPPANVDSESAGTPTPVLDTEPQSDSDIFSIIDSIEERDVAESLLSPAVSDPNSPVDEVPATVESGLIIEDAQINSAAKQDIETTILSSEGMSLVQTETQTQPSTPLRRSSRPRRSVVSYASPLRDVTPTESLQRSKSPVRRRPRKSGRQEVLQSDNPLVDGDREPSQQSLPGQPVVREEEQNEASGQRPSKPGHQKLDSLSPHSVKLLGSLVPTPKEPEPSVAVAEPTENAPERGNLISGTSSQPAPPPPIRFPSPKRISRPNSPHKYRLQVSDASSTPAQRILISEAVSRGQLSAQKGTQLNAQPIVGTSRTPLFKIPATDTPARRIALPQPSFPNSPSKSSSIKLGALGPPIRVLFPERSKSVEPKTSETPVRLKQRSGSLEPASNISWRTEQKLPFPLVPENGPIGSIPEEVEQDSPSPLQEIPPAPSPSKPPSATKSRFKQSTSRIPRRTIKPYARPISTTADSSKAKGMAKTPVRMAKADSPPTPSLPAGSKSVQARVASTSISGTKADTSGSSTSLKRKRSAFEQTSSARPAPSIAVPPLWKVSSSSKPLTSPSKPLSSLQSFRSPVKNQALENLRLVPEKKSTSLPNPSPSSSSAERIADENKDTVGTDADLLSAPVQLPSLVISSSPQPEPKVTRPASPPVDYRSRLGEGPEGASSEPASASEAGEEHETVCLRRTSRVRKPVVGLSSGSTSRSTQPRRRKPPVPQYLGTGPFAIMNAVDLRQLTSTNTTRNQEYLTATLETEIIRKEGPRPESPGIKAKTVSQKEQEEKEKEQKARAERRARRSKKKLGEDMTNGEDDAGSDANSDEDKEDDAWDPIESSPSARRHTRGAGEDEDYETPRRIKRLRLDDHENEVGGGRNSLNGKRRVQWDRGLFTEVYLDEVQPRPRQTIVAAAKGCLAPTAKALKLDDLGNLPNSESPLKDLVQENIIVKRFVYDNDVTEEPAPTPTPVVKNTRSKKNKS</sequence>
<feature type="compositionally biased region" description="Polar residues" evidence="2">
    <location>
        <begin position="1240"/>
        <end position="1249"/>
    </location>
</feature>
<proteinExistence type="predicted"/>
<reference evidence="5 6" key="1">
    <citation type="submission" date="2015-12" db="EMBL/GenBank/DDBJ databases">
        <title>Draft genome sequence of Moniliophthora roreri, the causal agent of frosty pod rot of cacao.</title>
        <authorList>
            <person name="Aime M.C."/>
            <person name="Diaz-Valderrama J.R."/>
            <person name="Kijpornyongpan T."/>
            <person name="Phillips-Mora W."/>
        </authorList>
    </citation>
    <scope>NUCLEOTIDE SEQUENCE [LARGE SCALE GENOMIC DNA]</scope>
    <source>
        <strain evidence="5 6">MCA 2952</strain>
    </source>
</reference>
<feature type="compositionally biased region" description="Basic and acidic residues" evidence="2">
    <location>
        <begin position="59"/>
        <end position="69"/>
    </location>
</feature>
<protein>
    <recommendedName>
        <fullName evidence="4">C3H1-type domain-containing protein</fullName>
    </recommendedName>
</protein>
<feature type="compositionally biased region" description="Low complexity" evidence="2">
    <location>
        <begin position="1002"/>
        <end position="1015"/>
    </location>
</feature>
<dbReference type="EMBL" id="LATX01002203">
    <property type="protein sequence ID" value="KTB32828.1"/>
    <property type="molecule type" value="Genomic_DNA"/>
</dbReference>
<evidence type="ECO:0000256" key="2">
    <source>
        <dbReference type="SAM" id="MobiDB-lite"/>
    </source>
</evidence>
<dbReference type="PROSITE" id="PS50103">
    <property type="entry name" value="ZF_C3H1"/>
    <property type="match status" value="1"/>
</dbReference>
<evidence type="ECO:0000313" key="5">
    <source>
        <dbReference type="EMBL" id="KTB32828.1"/>
    </source>
</evidence>
<feature type="compositionally biased region" description="Basic residues" evidence="2">
    <location>
        <begin position="366"/>
        <end position="379"/>
    </location>
</feature>
<keyword evidence="3" id="KW-0812">Transmembrane</keyword>
<feature type="compositionally biased region" description="Basic and acidic residues" evidence="2">
    <location>
        <begin position="1029"/>
        <end position="1040"/>
    </location>
</feature>
<feature type="region of interest" description="Disordered" evidence="2">
    <location>
        <begin position="439"/>
        <end position="463"/>
    </location>
</feature>
<feature type="compositionally biased region" description="Polar residues" evidence="2">
    <location>
        <begin position="605"/>
        <end position="620"/>
    </location>
</feature>
<dbReference type="InterPro" id="IPR000571">
    <property type="entry name" value="Znf_CCCH"/>
</dbReference>
<feature type="compositionally biased region" description="Basic and acidic residues" evidence="2">
    <location>
        <begin position="1517"/>
        <end position="1533"/>
    </location>
</feature>
<dbReference type="GO" id="GO:0008270">
    <property type="term" value="F:zinc ion binding"/>
    <property type="evidence" value="ECO:0007669"/>
    <property type="project" value="UniProtKB-KW"/>
</dbReference>
<feature type="region of interest" description="Disordered" evidence="2">
    <location>
        <begin position="330"/>
        <end position="394"/>
    </location>
</feature>
<feature type="compositionally biased region" description="Polar residues" evidence="2">
    <location>
        <begin position="105"/>
        <end position="120"/>
    </location>
</feature>
<feature type="compositionally biased region" description="Polar residues" evidence="2">
    <location>
        <begin position="758"/>
        <end position="772"/>
    </location>
</feature>
<feature type="compositionally biased region" description="Low complexity" evidence="2">
    <location>
        <begin position="1331"/>
        <end position="1342"/>
    </location>
</feature>
<feature type="compositionally biased region" description="Polar residues" evidence="2">
    <location>
        <begin position="158"/>
        <end position="175"/>
    </location>
</feature>
<feature type="region of interest" description="Disordered" evidence="2">
    <location>
        <begin position="104"/>
        <end position="191"/>
    </location>
</feature>
<dbReference type="eggNOG" id="ENOG502SSUR">
    <property type="taxonomic scope" value="Eukaryota"/>
</dbReference>
<feature type="compositionally biased region" description="Polar residues" evidence="2">
    <location>
        <begin position="1404"/>
        <end position="1419"/>
    </location>
</feature>
<name>A0A0W0F962_MONRR</name>
<feature type="compositionally biased region" description="Low complexity" evidence="2">
    <location>
        <begin position="1261"/>
        <end position="1272"/>
    </location>
</feature>
<feature type="region of interest" description="Disordered" evidence="2">
    <location>
        <begin position="56"/>
        <end position="87"/>
    </location>
</feature>
<comment type="caution">
    <text evidence="5">The sequence shown here is derived from an EMBL/GenBank/DDBJ whole genome shotgun (WGS) entry which is preliminary data.</text>
</comment>
<evidence type="ECO:0000259" key="4">
    <source>
        <dbReference type="PROSITE" id="PS50103"/>
    </source>
</evidence>
<feature type="region of interest" description="Disordered" evidence="2">
    <location>
        <begin position="758"/>
        <end position="949"/>
    </location>
</feature>
<feature type="region of interest" description="Disordered" evidence="2">
    <location>
        <begin position="1617"/>
        <end position="1641"/>
    </location>
</feature>
<keyword evidence="3" id="KW-0472">Membrane</keyword>
<keyword evidence="3" id="KW-1133">Transmembrane helix</keyword>
<accession>A0A0W0F962</accession>
<evidence type="ECO:0000313" key="6">
    <source>
        <dbReference type="Proteomes" id="UP000054988"/>
    </source>
</evidence>
<feature type="compositionally biased region" description="Basic residues" evidence="2">
    <location>
        <begin position="808"/>
        <end position="817"/>
    </location>
</feature>
<feature type="domain" description="C3H1-type" evidence="4">
    <location>
        <begin position="10"/>
        <end position="43"/>
    </location>
</feature>